<dbReference type="EMBL" id="SSOP01000450">
    <property type="protein sequence ID" value="KAB5588453.1"/>
    <property type="molecule type" value="Genomic_DNA"/>
</dbReference>
<keyword evidence="1" id="KW-0808">Transferase</keyword>
<dbReference type="AlphaFoldDB" id="A0A5N5QAC7"/>
<keyword evidence="2" id="KW-1185">Reference proteome</keyword>
<evidence type="ECO:0000313" key="2">
    <source>
        <dbReference type="Proteomes" id="UP000383932"/>
    </source>
</evidence>
<dbReference type="InterPro" id="IPR009330">
    <property type="entry name" value="LipoPS_heptP_kinase"/>
</dbReference>
<dbReference type="Gene3D" id="1.10.510.10">
    <property type="entry name" value="Transferase(Phosphotransferase) domain 1"/>
    <property type="match status" value="1"/>
</dbReference>
<sequence length="587" mass="66347">MSETVPIDELELNILIDGDDPLTDFLCVNISRSAKFSTLEDAIRETYQQERYRSLGHLILFKFNKPGEEYENAKFSRAMVLNLIHKVGSASGWPAGSDFDDSLIHIVARVKEPVPRAIEREIVEPSDKASEHVKKRKQERDDYLETLGEHTASQAAQHHLFRVLQRSRTACIHNGRPATHAGPPIVLYHPVFGRFLKNLQSADPLPDTTYSQTADYFPLSQELYDDEAERKHKIINGLGSLLDEVLVVSSTRGVQVDDSTLDRGGASCIIIEMENEIGGGNSDPSVQAAQSYARWWKDKGLLKKCCCPSILIAIAGPWMCILGAVYLERPIVQPLTDFMWVGFNPAKPLDLDRVARAFHCACLARDELEKFYENPPGRIDDSQQYFPYIRSYTDSTGTQVHFEYKDILEDVGFGGSIYRAQTCQNPPRSIVVKFVERYNSEAHKLLAEAGLAPGLLYDGTVYPNDQPGPDHTMIVMEYIEGVNLARYNEFPVPDCVRKNADDALKLLHKHDFVFGDLRDQNVIVVQDAAKVVTGAMLIDFDWCGKELEARYPCSMNTQIKWPDGAGPGKYMEKYHDEVMWKRLRLNR</sequence>
<dbReference type="InterPro" id="IPR011009">
    <property type="entry name" value="Kinase-like_dom_sf"/>
</dbReference>
<protein>
    <submittedName>
        <fullName evidence="1">Kinase domain containing protein</fullName>
    </submittedName>
</protein>
<proteinExistence type="predicted"/>
<accession>A0A5N5QAC7</accession>
<organism evidence="1 2">
    <name type="scientific">Ceratobasidium theobromae</name>
    <dbReference type="NCBI Taxonomy" id="1582974"/>
    <lineage>
        <taxon>Eukaryota</taxon>
        <taxon>Fungi</taxon>
        <taxon>Dikarya</taxon>
        <taxon>Basidiomycota</taxon>
        <taxon>Agaricomycotina</taxon>
        <taxon>Agaricomycetes</taxon>
        <taxon>Cantharellales</taxon>
        <taxon>Ceratobasidiaceae</taxon>
        <taxon>Ceratobasidium</taxon>
    </lineage>
</organism>
<keyword evidence="1" id="KW-0418">Kinase</keyword>
<dbReference type="GO" id="GO:0016301">
    <property type="term" value="F:kinase activity"/>
    <property type="evidence" value="ECO:0007669"/>
    <property type="project" value="UniProtKB-KW"/>
</dbReference>
<name>A0A5N5QAC7_9AGAM</name>
<dbReference type="Pfam" id="PF06176">
    <property type="entry name" value="WaaY"/>
    <property type="match status" value="1"/>
</dbReference>
<dbReference type="Proteomes" id="UP000383932">
    <property type="component" value="Unassembled WGS sequence"/>
</dbReference>
<evidence type="ECO:0000313" key="1">
    <source>
        <dbReference type="EMBL" id="KAB5588453.1"/>
    </source>
</evidence>
<comment type="caution">
    <text evidence="1">The sequence shown here is derived from an EMBL/GenBank/DDBJ whole genome shotgun (WGS) entry which is preliminary data.</text>
</comment>
<gene>
    <name evidence="1" type="ORF">CTheo_8103</name>
</gene>
<dbReference type="OrthoDB" id="4062651at2759"/>
<reference evidence="1 2" key="1">
    <citation type="journal article" date="2019" name="Fungal Biol. Biotechnol.">
        <title>Draft genome sequence of fastidious pathogen Ceratobasidium theobromae, which causes vascular-streak dieback in Theobroma cacao.</title>
        <authorList>
            <person name="Ali S.S."/>
            <person name="Asman A."/>
            <person name="Shao J."/>
            <person name="Firmansyah A.P."/>
            <person name="Susilo A.W."/>
            <person name="Rosmana A."/>
            <person name="McMahon P."/>
            <person name="Junaid M."/>
            <person name="Guest D."/>
            <person name="Kheng T.Y."/>
            <person name="Meinhardt L.W."/>
            <person name="Bailey B.A."/>
        </authorList>
    </citation>
    <scope>NUCLEOTIDE SEQUENCE [LARGE SCALE GENOMIC DNA]</scope>
    <source>
        <strain evidence="1 2">CT2</strain>
    </source>
</reference>
<dbReference type="SUPFAM" id="SSF56112">
    <property type="entry name" value="Protein kinase-like (PK-like)"/>
    <property type="match status" value="1"/>
</dbReference>